<sequence length="266" mass="29230">MSHSPALNLDPHPSDRMKKKILATFIAVVVGHIGVFWALGQMKIQDLKPVHKPPLQVRFVKIQQPSKPLPPKQKEKPKPQEKPKEVKEVKIVEKQLPPPPKKVEKIQQVKTQAPKHAVEQPVVKAPPAPVVTTTKSAITKSAPQPAPQPVAPQPSAPIADPSPKTVSIGGGSGVEWKYGTDRITRGLNEVVEDFLNSNTDDSLKGTFVIKLRIHATAKGTITDVEIIKSSGNSKLDQMVKRYISRQSFKPYAHDFIAPQPFALNLN</sequence>
<evidence type="ECO:0000313" key="8">
    <source>
        <dbReference type="Proteomes" id="UP000018418"/>
    </source>
</evidence>
<dbReference type="Pfam" id="PF13103">
    <property type="entry name" value="TonB_2"/>
    <property type="match status" value="1"/>
</dbReference>
<keyword evidence="8" id="KW-1185">Reference proteome</keyword>
<evidence type="ECO:0008006" key="9">
    <source>
        <dbReference type="Google" id="ProtNLM"/>
    </source>
</evidence>
<dbReference type="SUPFAM" id="SSF74653">
    <property type="entry name" value="TolA/TonB C-terminal domain"/>
    <property type="match status" value="1"/>
</dbReference>
<feature type="compositionally biased region" description="Pro residues" evidence="5">
    <location>
        <begin position="144"/>
        <end position="155"/>
    </location>
</feature>
<dbReference type="AlphaFoldDB" id="V2UUJ9"/>
<feature type="region of interest" description="Disordered" evidence="5">
    <location>
        <begin position="139"/>
        <end position="171"/>
    </location>
</feature>
<dbReference type="NCBIfam" id="TIGR01352">
    <property type="entry name" value="tonB_Cterm"/>
    <property type="match status" value="1"/>
</dbReference>
<feature type="compositionally biased region" description="Basic and acidic residues" evidence="5">
    <location>
        <begin position="72"/>
        <end position="87"/>
    </location>
</feature>
<evidence type="ECO:0000256" key="3">
    <source>
        <dbReference type="ARBA" id="ARBA00022989"/>
    </source>
</evidence>
<organism evidence="7 8">
    <name type="scientific">Acinetobacter brisouii CIP 110357</name>
    <dbReference type="NCBI Taxonomy" id="1341683"/>
    <lineage>
        <taxon>Bacteria</taxon>
        <taxon>Pseudomonadati</taxon>
        <taxon>Pseudomonadota</taxon>
        <taxon>Gammaproteobacteria</taxon>
        <taxon>Moraxellales</taxon>
        <taxon>Moraxellaceae</taxon>
        <taxon>Acinetobacter</taxon>
    </lineage>
</organism>
<keyword evidence="3 6" id="KW-1133">Transmembrane helix</keyword>
<dbReference type="RefSeq" id="WP_004903227.1">
    <property type="nucleotide sequence ID" value="NZ_BBTI01000004.1"/>
</dbReference>
<proteinExistence type="predicted"/>
<accession>V2UUJ9</accession>
<comment type="subcellular location">
    <subcellularLocation>
        <location evidence="1">Membrane</location>
        <topology evidence="1">Single-pass membrane protein</topology>
    </subcellularLocation>
</comment>
<dbReference type="GO" id="GO:0016020">
    <property type="term" value="C:membrane"/>
    <property type="evidence" value="ECO:0007669"/>
    <property type="project" value="UniProtKB-SubCell"/>
</dbReference>
<dbReference type="Gene3D" id="3.30.1150.10">
    <property type="match status" value="1"/>
</dbReference>
<evidence type="ECO:0000256" key="5">
    <source>
        <dbReference type="SAM" id="MobiDB-lite"/>
    </source>
</evidence>
<dbReference type="EMBL" id="AYEU01000003">
    <property type="protein sequence ID" value="ESK52315.1"/>
    <property type="molecule type" value="Genomic_DNA"/>
</dbReference>
<dbReference type="Proteomes" id="UP000018418">
    <property type="component" value="Unassembled WGS sequence"/>
</dbReference>
<evidence type="ECO:0000256" key="1">
    <source>
        <dbReference type="ARBA" id="ARBA00004167"/>
    </source>
</evidence>
<dbReference type="PATRIC" id="fig|1341683.3.peg.457"/>
<name>V2UUJ9_9GAMM</name>
<dbReference type="InterPro" id="IPR006260">
    <property type="entry name" value="TonB/TolA_C"/>
</dbReference>
<feature type="region of interest" description="Disordered" evidence="5">
    <location>
        <begin position="62"/>
        <end position="87"/>
    </location>
</feature>
<evidence type="ECO:0000313" key="7">
    <source>
        <dbReference type="EMBL" id="ESK52315.1"/>
    </source>
</evidence>
<dbReference type="STRING" id="396323.VH98_13800"/>
<comment type="caution">
    <text evidence="7">The sequence shown here is derived from an EMBL/GenBank/DDBJ whole genome shotgun (WGS) entry which is preliminary data.</text>
</comment>
<gene>
    <name evidence="7" type="ORF">P255_00466</name>
</gene>
<dbReference type="HOGENOM" id="CLU_1064073_0_0_6"/>
<keyword evidence="4 6" id="KW-0472">Membrane</keyword>
<reference evidence="7 8" key="1">
    <citation type="submission" date="2013-10" db="EMBL/GenBank/DDBJ databases">
        <title>The Genome Sequence of Acinetobacter brisouii CIP 110357.</title>
        <authorList>
            <consortium name="The Broad Institute Genomics Platform"/>
            <consortium name="The Broad Institute Genome Sequencing Center for Infectious Disease"/>
            <person name="Cerqueira G."/>
            <person name="Feldgarden M."/>
            <person name="Courvalin P."/>
            <person name="Grillot-Courvalin C."/>
            <person name="Clermont D."/>
            <person name="Rocha E."/>
            <person name="Yoon E.-J."/>
            <person name="Nemec A."/>
            <person name="Young S.K."/>
            <person name="Zeng Q."/>
            <person name="Gargeya S."/>
            <person name="Fitzgerald M."/>
            <person name="Abouelleil A."/>
            <person name="Alvarado L."/>
            <person name="Berlin A.M."/>
            <person name="Chapman S.B."/>
            <person name="Gainer-Dewar J."/>
            <person name="Goldberg J."/>
            <person name="Gnerre S."/>
            <person name="Griggs A."/>
            <person name="Gujja S."/>
            <person name="Hansen M."/>
            <person name="Howarth C."/>
            <person name="Imamovic A."/>
            <person name="Ireland A."/>
            <person name="Larimer J."/>
            <person name="McCowan C."/>
            <person name="Murphy C."/>
            <person name="Pearson M."/>
            <person name="Poon T.W."/>
            <person name="Priest M."/>
            <person name="Roberts A."/>
            <person name="Saif S."/>
            <person name="Shea T."/>
            <person name="Sykes S."/>
            <person name="Wortman J."/>
            <person name="Nusbaum C."/>
            <person name="Birren B."/>
        </authorList>
    </citation>
    <scope>NUCLEOTIDE SEQUENCE [LARGE SCALE GENOMIC DNA]</scope>
    <source>
        <strain evidence="7 8">CIP 110357</strain>
    </source>
</reference>
<feature type="transmembrane region" description="Helical" evidence="6">
    <location>
        <begin position="21"/>
        <end position="39"/>
    </location>
</feature>
<evidence type="ECO:0000256" key="2">
    <source>
        <dbReference type="ARBA" id="ARBA00022692"/>
    </source>
</evidence>
<evidence type="ECO:0000256" key="4">
    <source>
        <dbReference type="ARBA" id="ARBA00023136"/>
    </source>
</evidence>
<dbReference type="OrthoDB" id="9792439at2"/>
<protein>
    <recommendedName>
        <fullName evidence="9">TonB C-terminal domain-containing protein</fullName>
    </recommendedName>
</protein>
<keyword evidence="2 6" id="KW-0812">Transmembrane</keyword>
<evidence type="ECO:0000256" key="6">
    <source>
        <dbReference type="SAM" id="Phobius"/>
    </source>
</evidence>